<feature type="region of interest" description="Disordered" evidence="1">
    <location>
        <begin position="1"/>
        <end position="24"/>
    </location>
</feature>
<proteinExistence type="predicted"/>
<evidence type="ECO:0000313" key="2">
    <source>
        <dbReference type="EMBL" id="CAB4191646.1"/>
    </source>
</evidence>
<sequence length="140" mass="16169">MKRTGRLRHRSPTNSRPSEDRALRDSYREANPGCEFRKWIPELSGLPVRASEVNHIFSVGRRPDLLSNLINLSARAHHQFFHEHLIDGRILSLWIKRKKGELDEAEIKQASGKYIAGILCADATIDWVQPYLEQLREAFP</sequence>
<gene>
    <name evidence="2" type="ORF">UFOVP1229_69</name>
</gene>
<name>A0A6J5RAS4_9CAUD</name>
<dbReference type="EMBL" id="LR797178">
    <property type="protein sequence ID" value="CAB4191646.1"/>
    <property type="molecule type" value="Genomic_DNA"/>
</dbReference>
<feature type="compositionally biased region" description="Basic residues" evidence="1">
    <location>
        <begin position="1"/>
        <end position="11"/>
    </location>
</feature>
<accession>A0A6J5RAS4</accession>
<organism evidence="2">
    <name type="scientific">uncultured Caudovirales phage</name>
    <dbReference type="NCBI Taxonomy" id="2100421"/>
    <lineage>
        <taxon>Viruses</taxon>
        <taxon>Duplodnaviria</taxon>
        <taxon>Heunggongvirae</taxon>
        <taxon>Uroviricota</taxon>
        <taxon>Caudoviricetes</taxon>
        <taxon>Peduoviridae</taxon>
        <taxon>Maltschvirus</taxon>
        <taxon>Maltschvirus maltsch</taxon>
    </lineage>
</organism>
<evidence type="ECO:0000256" key="1">
    <source>
        <dbReference type="SAM" id="MobiDB-lite"/>
    </source>
</evidence>
<reference evidence="2" key="1">
    <citation type="submission" date="2020-05" db="EMBL/GenBank/DDBJ databases">
        <authorList>
            <person name="Chiriac C."/>
            <person name="Salcher M."/>
            <person name="Ghai R."/>
            <person name="Kavagutti S V."/>
        </authorList>
    </citation>
    <scope>NUCLEOTIDE SEQUENCE</scope>
</reference>
<protein>
    <submittedName>
        <fullName evidence="2">Uncharacterized protein</fullName>
    </submittedName>
</protein>